<dbReference type="InterPro" id="IPR035892">
    <property type="entry name" value="C2_domain_sf"/>
</dbReference>
<dbReference type="AlphaFoldDB" id="A0AAD8JIF1"/>
<comment type="caution">
    <text evidence="1">The sequence shown here is derived from an EMBL/GenBank/DDBJ whole genome shotgun (WGS) entry which is preliminary data.</text>
</comment>
<dbReference type="PANTHER" id="PTHR31208">
    <property type="entry name" value="EXPRESSED PROTEIN"/>
    <property type="match status" value="1"/>
</dbReference>
<keyword evidence="2" id="KW-1185">Reference proteome</keyword>
<dbReference type="SUPFAM" id="SSF49562">
    <property type="entry name" value="C2 domain (Calcium/lipid-binding domain, CaLB)"/>
    <property type="match status" value="1"/>
</dbReference>
<sequence length="204" mass="23025">MDVFDQTTQFLYNPHATKTPTIPSQLRSSMVVAKSPEFNESLIMKVTQLDARLKCEMWILSRVKNYMEDQLLGFALVPISSVAGKGKLTKDFSISSTDLFHSPAGTIKLSLSLETSLSGDHNSSDSMEKTSHPRLYLLKYTNQSITTEAQFSESLEKMKLPMDLNKQKAENHSNVIQNQNHNNNVEVEPKKEAARVFYGSRAFF</sequence>
<organism evidence="1 2">
    <name type="scientific">Heracleum sosnowskyi</name>
    <dbReference type="NCBI Taxonomy" id="360622"/>
    <lineage>
        <taxon>Eukaryota</taxon>
        <taxon>Viridiplantae</taxon>
        <taxon>Streptophyta</taxon>
        <taxon>Embryophyta</taxon>
        <taxon>Tracheophyta</taxon>
        <taxon>Spermatophyta</taxon>
        <taxon>Magnoliopsida</taxon>
        <taxon>eudicotyledons</taxon>
        <taxon>Gunneridae</taxon>
        <taxon>Pentapetalae</taxon>
        <taxon>asterids</taxon>
        <taxon>campanulids</taxon>
        <taxon>Apiales</taxon>
        <taxon>Apiaceae</taxon>
        <taxon>Apioideae</taxon>
        <taxon>apioid superclade</taxon>
        <taxon>Tordylieae</taxon>
        <taxon>Tordyliinae</taxon>
        <taxon>Heracleum</taxon>
    </lineage>
</organism>
<protein>
    <submittedName>
        <fullName evidence="1">Calcium-dependent lipid-binding family protein</fullName>
    </submittedName>
</protein>
<evidence type="ECO:0000313" key="2">
    <source>
        <dbReference type="Proteomes" id="UP001237642"/>
    </source>
</evidence>
<dbReference type="Proteomes" id="UP001237642">
    <property type="component" value="Unassembled WGS sequence"/>
</dbReference>
<dbReference type="PANTHER" id="PTHR31208:SF3">
    <property type="entry name" value="OS01G0953500 PROTEIN"/>
    <property type="match status" value="1"/>
</dbReference>
<name>A0AAD8JIF1_9APIA</name>
<accession>A0AAD8JIF1</accession>
<proteinExistence type="predicted"/>
<reference evidence="1" key="1">
    <citation type="submission" date="2023-02" db="EMBL/GenBank/DDBJ databases">
        <title>Genome of toxic invasive species Heracleum sosnowskyi carries increased number of genes despite the absence of recent whole-genome duplications.</title>
        <authorList>
            <person name="Schelkunov M."/>
            <person name="Shtratnikova V."/>
            <person name="Makarenko M."/>
            <person name="Klepikova A."/>
            <person name="Omelchenko D."/>
            <person name="Novikova G."/>
            <person name="Obukhova E."/>
            <person name="Bogdanov V."/>
            <person name="Penin A."/>
            <person name="Logacheva M."/>
        </authorList>
    </citation>
    <scope>NUCLEOTIDE SEQUENCE</scope>
    <source>
        <strain evidence="1">Hsosn_3</strain>
        <tissue evidence="1">Leaf</tissue>
    </source>
</reference>
<gene>
    <name evidence="1" type="ORF">POM88_002425</name>
</gene>
<dbReference type="EMBL" id="JAUIZM010000001">
    <property type="protein sequence ID" value="KAK1402820.1"/>
    <property type="molecule type" value="Genomic_DNA"/>
</dbReference>
<reference evidence="1" key="2">
    <citation type="submission" date="2023-05" db="EMBL/GenBank/DDBJ databases">
        <authorList>
            <person name="Schelkunov M.I."/>
        </authorList>
    </citation>
    <scope>NUCLEOTIDE SEQUENCE</scope>
    <source>
        <strain evidence="1">Hsosn_3</strain>
        <tissue evidence="1">Leaf</tissue>
    </source>
</reference>
<dbReference type="Gene3D" id="2.60.40.150">
    <property type="entry name" value="C2 domain"/>
    <property type="match status" value="1"/>
</dbReference>
<evidence type="ECO:0000313" key="1">
    <source>
        <dbReference type="EMBL" id="KAK1402820.1"/>
    </source>
</evidence>